<accession>A0A7I8JNV3</accession>
<dbReference type="EMBL" id="CACRZD030000015">
    <property type="protein sequence ID" value="CAA6671854.1"/>
    <property type="molecule type" value="Genomic_DNA"/>
</dbReference>
<evidence type="ECO:0000256" key="4">
    <source>
        <dbReference type="ARBA" id="ARBA00023163"/>
    </source>
</evidence>
<keyword evidence="4" id="KW-0804">Transcription</keyword>
<keyword evidence="2" id="KW-0805">Transcription regulation</keyword>
<dbReference type="SMART" id="SM00432">
    <property type="entry name" value="MADS"/>
    <property type="match status" value="1"/>
</dbReference>
<protein>
    <recommendedName>
        <fullName evidence="6">MADS-box domain-containing protein</fullName>
    </recommendedName>
</protein>
<dbReference type="GO" id="GO:0005634">
    <property type="term" value="C:nucleus"/>
    <property type="evidence" value="ECO:0007669"/>
    <property type="project" value="UniProtKB-SubCell"/>
</dbReference>
<reference evidence="7 8" key="1">
    <citation type="submission" date="2019-12" db="EMBL/GenBank/DDBJ databases">
        <authorList>
            <person name="Scholz U."/>
            <person name="Mascher M."/>
            <person name="Fiebig A."/>
        </authorList>
    </citation>
    <scope>NUCLEOTIDE SEQUENCE</scope>
</reference>
<evidence type="ECO:0000256" key="5">
    <source>
        <dbReference type="ARBA" id="ARBA00023242"/>
    </source>
</evidence>
<dbReference type="GO" id="GO:0003677">
    <property type="term" value="F:DNA binding"/>
    <property type="evidence" value="ECO:0007669"/>
    <property type="project" value="UniProtKB-KW"/>
</dbReference>
<evidence type="ECO:0000256" key="1">
    <source>
        <dbReference type="ARBA" id="ARBA00004123"/>
    </source>
</evidence>
<evidence type="ECO:0000256" key="3">
    <source>
        <dbReference type="ARBA" id="ARBA00023125"/>
    </source>
</evidence>
<dbReference type="PROSITE" id="PS50066">
    <property type="entry name" value="MADS_BOX_2"/>
    <property type="match status" value="1"/>
</dbReference>
<evidence type="ECO:0000259" key="6">
    <source>
        <dbReference type="PROSITE" id="PS50066"/>
    </source>
</evidence>
<dbReference type="EMBL" id="LR743602">
    <property type="protein sequence ID" value="CAA2632668.1"/>
    <property type="molecule type" value="Genomic_DNA"/>
</dbReference>
<sequence>MQPPFPPLPQVQNRHAVGPFVPKKKIKIRWLEEDARRRETLRKRRSGIIKKAEELHILCDVQTCIVIFSPIDDQPEVFPSIEQAVEMCRRFKQLPEFNRGNLMHTNVQFIQVETRCGKGNG</sequence>
<dbReference type="Gene3D" id="3.40.1810.10">
    <property type="entry name" value="Transcription factor, MADS-box"/>
    <property type="match status" value="1"/>
</dbReference>
<evidence type="ECO:0000313" key="8">
    <source>
        <dbReference type="Proteomes" id="UP001189122"/>
    </source>
</evidence>
<evidence type="ECO:0000313" key="7">
    <source>
        <dbReference type="EMBL" id="CAA2632668.1"/>
    </source>
</evidence>
<comment type="subcellular location">
    <subcellularLocation>
        <location evidence="1">Nucleus</location>
    </subcellularLocation>
</comment>
<dbReference type="InterPro" id="IPR002100">
    <property type="entry name" value="TF_MADSbox"/>
</dbReference>
<dbReference type="GO" id="GO:0046983">
    <property type="term" value="F:protein dimerization activity"/>
    <property type="evidence" value="ECO:0007669"/>
    <property type="project" value="InterPro"/>
</dbReference>
<dbReference type="Pfam" id="PF00319">
    <property type="entry name" value="SRF-TF"/>
    <property type="match status" value="1"/>
</dbReference>
<dbReference type="PANTHER" id="PTHR48019">
    <property type="entry name" value="SERUM RESPONSE FACTOR HOMOLOG"/>
    <property type="match status" value="1"/>
</dbReference>
<dbReference type="SUPFAM" id="SSF55455">
    <property type="entry name" value="SRF-like"/>
    <property type="match status" value="1"/>
</dbReference>
<dbReference type="AlphaFoldDB" id="A0A7I8JNV3"/>
<dbReference type="Proteomes" id="UP001189122">
    <property type="component" value="Unassembled WGS sequence"/>
</dbReference>
<organism evidence="7">
    <name type="scientific">Spirodela intermedia</name>
    <name type="common">Intermediate duckweed</name>
    <dbReference type="NCBI Taxonomy" id="51605"/>
    <lineage>
        <taxon>Eukaryota</taxon>
        <taxon>Viridiplantae</taxon>
        <taxon>Streptophyta</taxon>
        <taxon>Embryophyta</taxon>
        <taxon>Tracheophyta</taxon>
        <taxon>Spermatophyta</taxon>
        <taxon>Magnoliopsida</taxon>
        <taxon>Liliopsida</taxon>
        <taxon>Araceae</taxon>
        <taxon>Lemnoideae</taxon>
        <taxon>Spirodela</taxon>
    </lineage>
</organism>
<dbReference type="PRINTS" id="PR00404">
    <property type="entry name" value="MADSDOMAIN"/>
</dbReference>
<evidence type="ECO:0000256" key="2">
    <source>
        <dbReference type="ARBA" id="ARBA00023015"/>
    </source>
</evidence>
<keyword evidence="5" id="KW-0539">Nucleus</keyword>
<name>A0A7I8JNV3_SPIIN</name>
<gene>
    <name evidence="7" type="ORF">SI7747_15018262</name>
</gene>
<proteinExistence type="predicted"/>
<keyword evidence="8" id="KW-1185">Reference proteome</keyword>
<dbReference type="InterPro" id="IPR036879">
    <property type="entry name" value="TF_MADSbox_sf"/>
</dbReference>
<dbReference type="InterPro" id="IPR050142">
    <property type="entry name" value="MADS-box/MEF2_TF"/>
</dbReference>
<feature type="domain" description="MADS-box" evidence="6">
    <location>
        <begin position="21"/>
        <end position="69"/>
    </location>
</feature>
<keyword evidence="3" id="KW-0238">DNA-binding</keyword>